<dbReference type="Proteomes" id="UP000323426">
    <property type="component" value="Unassembled WGS sequence"/>
</dbReference>
<evidence type="ECO:0000313" key="2">
    <source>
        <dbReference type="Proteomes" id="UP000323426"/>
    </source>
</evidence>
<sequence>MLNNFEIEKRVTDAFLKSRGITQYYLIRPEKDPPDVIVQIASSQVGIEVTSLISSHSQIKLEKAFRKIFDRVEERLIKSGISNLVIRIEPEKNVQIVRDKCVEVIVNLCLEKLDRIGLNKRTELANNPVSGIKKVTAFKQVEERIIITFDSRSITYGPLRDEKIGSVIENKIEKLNKSRQNAPEKYSKIHEYWLLITIEGTFYANYSAVQNTSISINKENCYDKIFVYHEKENWIVELITMYNTR</sequence>
<gene>
    <name evidence="1" type="ORF">F0145_01200</name>
</gene>
<evidence type="ECO:0000313" key="1">
    <source>
        <dbReference type="EMBL" id="KAA5549240.1"/>
    </source>
</evidence>
<dbReference type="RefSeq" id="WP_150086236.1">
    <property type="nucleotide sequence ID" value="NZ_VWSF01000001.1"/>
</dbReference>
<dbReference type="AlphaFoldDB" id="A0A5M6DSX1"/>
<keyword evidence="2" id="KW-1185">Reference proteome</keyword>
<reference evidence="1 2" key="1">
    <citation type="submission" date="2019-09" db="EMBL/GenBank/DDBJ databases">
        <title>Genome sequence and assembly of Adhaeribacter sp.</title>
        <authorList>
            <person name="Chhetri G."/>
        </authorList>
    </citation>
    <scope>NUCLEOTIDE SEQUENCE [LARGE SCALE GENOMIC DNA]</scope>
    <source>
        <strain evidence="1 2">DK36</strain>
    </source>
</reference>
<protein>
    <submittedName>
        <fullName evidence="1">Uncharacterized protein</fullName>
    </submittedName>
</protein>
<comment type="caution">
    <text evidence="1">The sequence shown here is derived from an EMBL/GenBank/DDBJ whole genome shotgun (WGS) entry which is preliminary data.</text>
</comment>
<dbReference type="EMBL" id="VWSF01000001">
    <property type="protein sequence ID" value="KAA5549240.1"/>
    <property type="molecule type" value="Genomic_DNA"/>
</dbReference>
<accession>A0A5M6DSX1</accession>
<name>A0A5M6DSX1_9BACT</name>
<organism evidence="1 2">
    <name type="scientific">Adhaeribacter rhizoryzae</name>
    <dbReference type="NCBI Taxonomy" id="2607907"/>
    <lineage>
        <taxon>Bacteria</taxon>
        <taxon>Pseudomonadati</taxon>
        <taxon>Bacteroidota</taxon>
        <taxon>Cytophagia</taxon>
        <taxon>Cytophagales</taxon>
        <taxon>Hymenobacteraceae</taxon>
        <taxon>Adhaeribacter</taxon>
    </lineage>
</organism>
<proteinExistence type="predicted"/>